<protein>
    <submittedName>
        <fullName evidence="14">[NiFe] hydrogenase small subunit HydA</fullName>
    </submittedName>
</protein>
<dbReference type="PANTHER" id="PTHR30013:SF5">
    <property type="entry name" value="HYDROGENASE SMALL SUBUNIT"/>
    <property type="match status" value="1"/>
</dbReference>
<feature type="binding site" evidence="11">
    <location>
        <position position="228"/>
    </location>
    <ligand>
        <name>[4Fe-4S] cluster</name>
        <dbReference type="ChEBI" id="CHEBI:49883"/>
        <label>2</label>
    </ligand>
</feature>
<feature type="binding site" evidence="11">
    <location>
        <position position="281"/>
    </location>
    <ligand>
        <name>[3Fe-4S] cluster</name>
        <dbReference type="ChEBI" id="CHEBI:21137"/>
    </ligand>
</feature>
<feature type="binding site" evidence="11">
    <location>
        <position position="250"/>
    </location>
    <ligand>
        <name>[4Fe-4S] cluster</name>
        <dbReference type="ChEBI" id="CHEBI:49883"/>
        <label>2</label>
    </ligand>
</feature>
<keyword evidence="5 11" id="KW-0004">4Fe-4S</keyword>
<evidence type="ECO:0000313" key="15">
    <source>
        <dbReference type="Proteomes" id="UP000267250"/>
    </source>
</evidence>
<dbReference type="GO" id="GO:0009061">
    <property type="term" value="P:anaerobic respiration"/>
    <property type="evidence" value="ECO:0007669"/>
    <property type="project" value="TreeGrafter"/>
</dbReference>
<dbReference type="PANTHER" id="PTHR30013">
    <property type="entry name" value="NIFE / NIFESE HYDROGENASE SMALL SUBUNIT FAMILY MEMBER"/>
    <property type="match status" value="1"/>
</dbReference>
<dbReference type="InterPro" id="IPR027394">
    <property type="entry name" value="Cytochrome-c3_hydrogenase_C"/>
</dbReference>
<feature type="binding site" evidence="11">
    <location>
        <position position="259"/>
    </location>
    <ligand>
        <name>[3Fe-4S] cluster</name>
        <dbReference type="ChEBI" id="CHEBI:21137"/>
    </ligand>
</feature>
<dbReference type="PROSITE" id="PS51318">
    <property type="entry name" value="TAT"/>
    <property type="match status" value="1"/>
</dbReference>
<feature type="binding site" evidence="11">
    <location>
        <position position="52"/>
    </location>
    <ligand>
        <name>[4Fe-4S] cluster</name>
        <dbReference type="ChEBI" id="CHEBI:49883"/>
        <label>1</label>
    </ligand>
</feature>
<dbReference type="Proteomes" id="UP000267250">
    <property type="component" value="Chromosome"/>
</dbReference>
<evidence type="ECO:0000256" key="9">
    <source>
        <dbReference type="ARBA" id="ARBA00023004"/>
    </source>
</evidence>
<dbReference type="GO" id="GO:0051538">
    <property type="term" value="F:3 iron, 4 sulfur cluster binding"/>
    <property type="evidence" value="ECO:0007669"/>
    <property type="project" value="UniProtKB-KW"/>
</dbReference>
<keyword evidence="11" id="KW-0003">3Fe-4S</keyword>
<evidence type="ECO:0000256" key="10">
    <source>
        <dbReference type="ARBA" id="ARBA00023014"/>
    </source>
</evidence>
<evidence type="ECO:0000256" key="5">
    <source>
        <dbReference type="ARBA" id="ARBA00022485"/>
    </source>
</evidence>
<dbReference type="GO" id="GO:0009375">
    <property type="term" value="C:ferredoxin hydrogenase complex"/>
    <property type="evidence" value="ECO:0007669"/>
    <property type="project" value="InterPro"/>
</dbReference>
<feature type="binding site" evidence="11">
    <location>
        <position position="225"/>
    </location>
    <ligand>
        <name>[4Fe-4S] cluster</name>
        <dbReference type="ChEBI" id="CHEBI:49883"/>
        <label>2</label>
    </ligand>
</feature>
<comment type="cofactor">
    <cofactor evidence="1">
        <name>[4Fe-4S] cluster</name>
        <dbReference type="ChEBI" id="CHEBI:49883"/>
    </cofactor>
</comment>
<feature type="domain" description="NADH:ubiquinone oxidoreductase-like 20kDa subunit" evidence="12">
    <location>
        <begin position="49"/>
        <end position="202"/>
    </location>
</feature>
<evidence type="ECO:0000256" key="2">
    <source>
        <dbReference type="ARBA" id="ARBA00004196"/>
    </source>
</evidence>
<dbReference type="GO" id="GO:0046872">
    <property type="term" value="F:metal ion binding"/>
    <property type="evidence" value="ECO:0007669"/>
    <property type="project" value="UniProtKB-KW"/>
</dbReference>
<dbReference type="PRINTS" id="PR00614">
    <property type="entry name" value="NIHGNASESMLL"/>
</dbReference>
<keyword evidence="15" id="KW-1185">Reference proteome</keyword>
<dbReference type="SUPFAM" id="SSF56770">
    <property type="entry name" value="HydA/Nqo6-like"/>
    <property type="match status" value="1"/>
</dbReference>
<dbReference type="GO" id="GO:0030313">
    <property type="term" value="C:cell envelope"/>
    <property type="evidence" value="ECO:0007669"/>
    <property type="project" value="UniProtKB-SubCell"/>
</dbReference>
<keyword evidence="9 11" id="KW-0408">Iron</keyword>
<dbReference type="InterPro" id="IPR001821">
    <property type="entry name" value="NiFe_hydrogenase_ssu"/>
</dbReference>
<evidence type="ECO:0000313" key="14">
    <source>
        <dbReference type="EMBL" id="AZR72947.1"/>
    </source>
</evidence>
<dbReference type="EMBL" id="CP016379">
    <property type="protein sequence ID" value="AZR72947.1"/>
    <property type="molecule type" value="Genomic_DNA"/>
</dbReference>
<dbReference type="InterPro" id="IPR037148">
    <property type="entry name" value="NiFe-Hase_small_C_sf"/>
</dbReference>
<keyword evidence="10 11" id="KW-0411">Iron-sulfur</keyword>
<dbReference type="PIRSF" id="PIRSF000310">
    <property type="entry name" value="NiFe_hyd_ssu"/>
    <property type="match status" value="1"/>
</dbReference>
<sequence>MRITRREFLKWAATSAAALGLSQLDLLRLEKVLADSSAPPVIWIQGASCSGCAISLLNVTDPTTVDDVLLNHISLKYHPNLSAVAGHMAMEKIEYEMIDKMGQFILVVEGSVPTSANGKYCIVGEKTDGTPWTMYQAVQDLAAKAKYVIAAGTCAAFGGIPGGNPNPTSVVHLDEIVEKNKVVNLPACPVHPTHLVKVILELISTGMPALDGEGRPKAFFSRKLHSNCPRRGTSRAKKIGEFGCMNGLGCNGPNTYIDCPLVKWNNGVNWCIGSNHPCIGCAYPGFPDAVSPFYKF</sequence>
<comment type="subunit">
    <text evidence="4">Heterodimer of a large and a small subunit.</text>
</comment>
<dbReference type="NCBIfam" id="TIGR00391">
    <property type="entry name" value="hydA"/>
    <property type="match status" value="1"/>
</dbReference>
<gene>
    <name evidence="14" type="ORF">BBF96_05795</name>
</gene>
<dbReference type="Pfam" id="PF14720">
    <property type="entry name" value="NiFe_hyd_SSU_C"/>
    <property type="match status" value="1"/>
</dbReference>
<organism evidence="14 15">
    <name type="scientific">Anoxybacter fermentans</name>
    <dbReference type="NCBI Taxonomy" id="1323375"/>
    <lineage>
        <taxon>Bacteria</taxon>
        <taxon>Bacillati</taxon>
        <taxon>Bacillota</taxon>
        <taxon>Clostridia</taxon>
        <taxon>Halanaerobiales</taxon>
        <taxon>Anoxybacter</taxon>
    </lineage>
</organism>
<keyword evidence="7" id="KW-0732">Signal</keyword>
<dbReference type="GO" id="GO:0008901">
    <property type="term" value="F:ferredoxin hydrogenase activity"/>
    <property type="evidence" value="ECO:0007669"/>
    <property type="project" value="InterPro"/>
</dbReference>
<evidence type="ECO:0000259" key="12">
    <source>
        <dbReference type="Pfam" id="PF01058"/>
    </source>
</evidence>
<feature type="binding site" evidence="11">
    <location>
        <position position="154"/>
    </location>
    <ligand>
        <name>[4Fe-4S] cluster</name>
        <dbReference type="ChEBI" id="CHEBI:49883"/>
        <label>1</label>
    </ligand>
</feature>
<evidence type="ECO:0000256" key="11">
    <source>
        <dbReference type="PIRSR" id="PIRSR000310-1"/>
    </source>
</evidence>
<evidence type="ECO:0000256" key="8">
    <source>
        <dbReference type="ARBA" id="ARBA00023002"/>
    </source>
</evidence>
<dbReference type="KEGG" id="aft:BBF96_05795"/>
<keyword evidence="8" id="KW-0560">Oxidoreductase</keyword>
<comment type="subcellular location">
    <subcellularLocation>
        <location evidence="2">Cell envelope</location>
    </subcellularLocation>
</comment>
<feature type="binding site" evidence="11">
    <location>
        <position position="278"/>
    </location>
    <ligand>
        <name>[3Fe-4S] cluster</name>
        <dbReference type="ChEBI" id="CHEBI:21137"/>
    </ligand>
</feature>
<dbReference type="AlphaFoldDB" id="A0A3S9SX85"/>
<evidence type="ECO:0000256" key="1">
    <source>
        <dbReference type="ARBA" id="ARBA00001966"/>
    </source>
</evidence>
<comment type="similarity">
    <text evidence="3">Belongs to the [NiFe]/[NiFeSe] hydrogenase small subunit family.</text>
</comment>
<evidence type="ECO:0000256" key="4">
    <source>
        <dbReference type="ARBA" id="ARBA00011771"/>
    </source>
</evidence>
<dbReference type="InterPro" id="IPR037024">
    <property type="entry name" value="NiFe_Hase_small_N_sf"/>
</dbReference>
<dbReference type="InterPro" id="IPR006311">
    <property type="entry name" value="TAT_signal"/>
</dbReference>
<dbReference type="GO" id="GO:0044569">
    <property type="term" value="C:[Ni-Fe] hydrogenase complex"/>
    <property type="evidence" value="ECO:0007669"/>
    <property type="project" value="TreeGrafter"/>
</dbReference>
<dbReference type="InterPro" id="IPR019546">
    <property type="entry name" value="TAT_signal_bac_arc"/>
</dbReference>
<feature type="binding site" evidence="11">
    <location>
        <position position="244"/>
    </location>
    <ligand>
        <name>[4Fe-4S] cluster</name>
        <dbReference type="ChEBI" id="CHEBI:49883"/>
        <label>2</label>
    </ligand>
</feature>
<dbReference type="Pfam" id="PF01058">
    <property type="entry name" value="Oxidored_q6"/>
    <property type="match status" value="1"/>
</dbReference>
<dbReference type="NCBIfam" id="TIGR01409">
    <property type="entry name" value="TAT_signal_seq"/>
    <property type="match status" value="1"/>
</dbReference>
<evidence type="ECO:0000256" key="6">
    <source>
        <dbReference type="ARBA" id="ARBA00022723"/>
    </source>
</evidence>
<name>A0A3S9SX85_9FIRM</name>
<proteinExistence type="inferred from homology"/>
<dbReference type="Gene3D" id="4.10.480.10">
    <property type="entry name" value="Cytochrome-c3 hydrogenase, C-terminal domain"/>
    <property type="match status" value="1"/>
</dbReference>
<dbReference type="OrthoDB" id="9766729at2"/>
<evidence type="ECO:0000259" key="13">
    <source>
        <dbReference type="Pfam" id="PF14720"/>
    </source>
</evidence>
<reference evidence="14 15" key="1">
    <citation type="submission" date="2016-07" db="EMBL/GenBank/DDBJ databases">
        <title>Genome and transcriptome analysis of iron-reducing fermentative bacteria Anoxybacter fermentans.</title>
        <authorList>
            <person name="Zeng X."/>
            <person name="Shao Z."/>
        </authorList>
    </citation>
    <scope>NUCLEOTIDE SEQUENCE [LARGE SCALE GENOMIC DNA]</scope>
    <source>
        <strain evidence="14 15">DY22613</strain>
    </source>
</reference>
<dbReference type="GO" id="GO:0016020">
    <property type="term" value="C:membrane"/>
    <property type="evidence" value="ECO:0007669"/>
    <property type="project" value="TreeGrafter"/>
</dbReference>
<accession>A0A3S9SX85</accession>
<dbReference type="GO" id="GO:0051539">
    <property type="term" value="F:4 iron, 4 sulfur cluster binding"/>
    <property type="evidence" value="ECO:0007669"/>
    <property type="project" value="UniProtKB-KW"/>
</dbReference>
<dbReference type="Gene3D" id="3.40.50.700">
    <property type="entry name" value="NADH:ubiquinone oxidoreductase-like, 20kDa subunit"/>
    <property type="match status" value="1"/>
</dbReference>
<evidence type="ECO:0000256" key="3">
    <source>
        <dbReference type="ARBA" id="ARBA00006605"/>
    </source>
</evidence>
<feature type="domain" description="Cytochrome-c3 hydrogenase C-terminal" evidence="13">
    <location>
        <begin position="220"/>
        <end position="294"/>
    </location>
</feature>
<keyword evidence="6 11" id="KW-0479">Metal-binding</keyword>
<dbReference type="GO" id="GO:0009055">
    <property type="term" value="F:electron transfer activity"/>
    <property type="evidence" value="ECO:0007669"/>
    <property type="project" value="TreeGrafter"/>
</dbReference>
<feature type="binding site" evidence="11">
    <location>
        <position position="188"/>
    </location>
    <ligand>
        <name>[4Fe-4S] cluster</name>
        <dbReference type="ChEBI" id="CHEBI:49883"/>
        <label>1</label>
    </ligand>
</feature>
<dbReference type="InterPro" id="IPR006137">
    <property type="entry name" value="NADH_UbQ_OxRdtase-like_20kDa"/>
</dbReference>
<feature type="binding site" evidence="11">
    <location>
        <position position="49"/>
    </location>
    <ligand>
        <name>[4Fe-4S] cluster</name>
        <dbReference type="ChEBI" id="CHEBI:49883"/>
        <label>1</label>
    </ligand>
</feature>
<evidence type="ECO:0000256" key="7">
    <source>
        <dbReference type="ARBA" id="ARBA00022729"/>
    </source>
</evidence>